<dbReference type="EMBL" id="CAJNOC010004836">
    <property type="protein sequence ID" value="CAF1034936.1"/>
    <property type="molecule type" value="Genomic_DNA"/>
</dbReference>
<reference evidence="4" key="1">
    <citation type="submission" date="2021-02" db="EMBL/GenBank/DDBJ databases">
        <authorList>
            <person name="Nowell W R."/>
        </authorList>
    </citation>
    <scope>NUCLEOTIDE SEQUENCE</scope>
    <source>
        <strain evidence="4">Ploen Becks lab</strain>
    </source>
</reference>
<dbReference type="Proteomes" id="UP000663879">
    <property type="component" value="Unassembled WGS sequence"/>
</dbReference>
<gene>
    <name evidence="4" type="ORF">OXX778_LOCUS18059</name>
</gene>
<comment type="caution">
    <text evidence="4">The sequence shown here is derived from an EMBL/GenBank/DDBJ whole genome shotgun (WGS) entry which is preliminary data.</text>
</comment>
<dbReference type="InterPro" id="IPR007527">
    <property type="entry name" value="Znf_SWIM"/>
</dbReference>
<evidence type="ECO:0000313" key="4">
    <source>
        <dbReference type="EMBL" id="CAF1034936.1"/>
    </source>
</evidence>
<evidence type="ECO:0000256" key="1">
    <source>
        <dbReference type="PROSITE-ProRule" id="PRU00325"/>
    </source>
</evidence>
<dbReference type="PROSITE" id="PS50966">
    <property type="entry name" value="ZF_SWIM"/>
    <property type="match status" value="1"/>
</dbReference>
<keyword evidence="1" id="KW-0479">Metal-binding</keyword>
<keyword evidence="1" id="KW-0863">Zinc-finger</keyword>
<evidence type="ECO:0000313" key="5">
    <source>
        <dbReference type="Proteomes" id="UP000663879"/>
    </source>
</evidence>
<protein>
    <recommendedName>
        <fullName evidence="3">SWIM-type domain-containing protein</fullName>
    </recommendedName>
</protein>
<feature type="region of interest" description="Disordered" evidence="2">
    <location>
        <begin position="232"/>
        <end position="260"/>
    </location>
</feature>
<dbReference type="AlphaFoldDB" id="A0A814JEW0"/>
<dbReference type="OrthoDB" id="119028at2759"/>
<feature type="domain" description="SWIM-type" evidence="3">
    <location>
        <begin position="181"/>
        <end position="217"/>
    </location>
</feature>
<organism evidence="4 5">
    <name type="scientific">Brachionus calyciflorus</name>
    <dbReference type="NCBI Taxonomy" id="104777"/>
    <lineage>
        <taxon>Eukaryota</taxon>
        <taxon>Metazoa</taxon>
        <taxon>Spiralia</taxon>
        <taxon>Gnathifera</taxon>
        <taxon>Rotifera</taxon>
        <taxon>Eurotatoria</taxon>
        <taxon>Monogononta</taxon>
        <taxon>Pseudotrocha</taxon>
        <taxon>Ploima</taxon>
        <taxon>Brachionidae</taxon>
        <taxon>Brachionus</taxon>
    </lineage>
</organism>
<evidence type="ECO:0000259" key="3">
    <source>
        <dbReference type="PROSITE" id="PS50966"/>
    </source>
</evidence>
<evidence type="ECO:0000256" key="2">
    <source>
        <dbReference type="SAM" id="MobiDB-lite"/>
    </source>
</evidence>
<sequence>MDLFKKKWKHFGIKQINDFLTYFNNQWCKSNNGWLEKYSVGIQSTSNALESFHDKIKKDLKDKRFGIIEFLNECESNLIHRWSTRKSPTLTLIRDGESVITDNLNIKTFDNEPFISSNDYTEAYKWNRLNKSIIVYNDQLFMPDGKKKTLSKEDCKLYLEELQQKNWSSFDMMIEFLDSIHIVSLNKENWKLSICSCSFWLKNLHCSHVISCAYRSKLCSFDSIGMNLPIERNKKRGPQSETANAYNKQPGENDKDDELILPVTKKSKVKSSQERQDQQVCPKCNTPMLKRRYWYCENKC</sequence>
<name>A0A814JEW0_9BILA</name>
<keyword evidence="5" id="KW-1185">Reference proteome</keyword>
<keyword evidence="1" id="KW-0862">Zinc</keyword>
<dbReference type="GO" id="GO:0008270">
    <property type="term" value="F:zinc ion binding"/>
    <property type="evidence" value="ECO:0007669"/>
    <property type="project" value="UniProtKB-KW"/>
</dbReference>
<accession>A0A814JEW0</accession>
<proteinExistence type="predicted"/>